<protein>
    <submittedName>
        <fullName evidence="1">Uncharacterized protein</fullName>
    </submittedName>
</protein>
<name>A0A8J2BRQ1_9BACT</name>
<proteinExistence type="predicted"/>
<evidence type="ECO:0000313" key="2">
    <source>
        <dbReference type="Proteomes" id="UP000663859"/>
    </source>
</evidence>
<accession>A0A8J2BRQ1</accession>
<keyword evidence="2" id="KW-1185">Reference proteome</keyword>
<dbReference type="Proteomes" id="UP000663859">
    <property type="component" value="Unassembled WGS sequence"/>
</dbReference>
<dbReference type="EMBL" id="CAJNOB010000045">
    <property type="protein sequence ID" value="CAF0702349.1"/>
    <property type="molecule type" value="Genomic_DNA"/>
</dbReference>
<reference evidence="1" key="1">
    <citation type="submission" date="2021-02" db="EMBL/GenBank/DDBJ databases">
        <authorList>
            <person name="Cremers G."/>
            <person name="Picone N."/>
        </authorList>
    </citation>
    <scope>NUCLEOTIDE SEQUENCE</scope>
    <source>
        <strain evidence="1">PQ17</strain>
    </source>
</reference>
<sequence length="77" mass="8985">MLWVERHAGQESPHQKLTFLRKSFPPVRETPTKRQSVNPAMLNLFLKDFSLSSVRLFENLPSNAVNNRALVPRNDRR</sequence>
<organism evidence="1 2">
    <name type="scientific">Candidatus Methylacidithermus pantelleriae</name>
    <dbReference type="NCBI Taxonomy" id="2744239"/>
    <lineage>
        <taxon>Bacteria</taxon>
        <taxon>Pseudomonadati</taxon>
        <taxon>Verrucomicrobiota</taxon>
        <taxon>Methylacidiphilae</taxon>
        <taxon>Methylacidiphilales</taxon>
        <taxon>Methylacidiphilaceae</taxon>
        <taxon>Candidatus Methylacidithermus</taxon>
    </lineage>
</organism>
<comment type="caution">
    <text evidence="1">The sequence shown here is derived from an EMBL/GenBank/DDBJ whole genome shotgun (WGS) entry which is preliminary data.</text>
</comment>
<gene>
    <name evidence="1" type="ORF">MPNT_50045</name>
</gene>
<dbReference type="AlphaFoldDB" id="A0A8J2BRQ1"/>
<evidence type="ECO:0000313" key="1">
    <source>
        <dbReference type="EMBL" id="CAF0702349.1"/>
    </source>
</evidence>